<dbReference type="Pfam" id="PF00929">
    <property type="entry name" value="RNase_T"/>
    <property type="match status" value="1"/>
</dbReference>
<organism evidence="2 3">
    <name type="scientific">Saprospira grandis (strain Lewin)</name>
    <dbReference type="NCBI Taxonomy" id="984262"/>
    <lineage>
        <taxon>Bacteria</taxon>
        <taxon>Pseudomonadati</taxon>
        <taxon>Bacteroidota</taxon>
        <taxon>Saprospiria</taxon>
        <taxon>Saprospirales</taxon>
        <taxon>Saprospiraceae</taxon>
        <taxon>Saprospira</taxon>
    </lineage>
</organism>
<dbReference type="Proteomes" id="UP000007519">
    <property type="component" value="Chromosome"/>
</dbReference>
<evidence type="ECO:0000313" key="2">
    <source>
        <dbReference type="EMBL" id="AFC26180.1"/>
    </source>
</evidence>
<dbReference type="SMART" id="SM00479">
    <property type="entry name" value="EXOIII"/>
    <property type="match status" value="1"/>
</dbReference>
<proteinExistence type="predicted"/>
<dbReference type="eggNOG" id="COG0847">
    <property type="taxonomic scope" value="Bacteria"/>
</dbReference>
<dbReference type="InterPro" id="IPR012337">
    <property type="entry name" value="RNaseH-like_sf"/>
</dbReference>
<keyword evidence="3" id="KW-1185">Reference proteome</keyword>
<evidence type="ECO:0000313" key="3">
    <source>
        <dbReference type="Proteomes" id="UP000007519"/>
    </source>
</evidence>
<reference evidence="2 3" key="1">
    <citation type="journal article" date="2012" name="Stand. Genomic Sci.">
        <title>Complete genome sequencing and analysis of Saprospira grandis str. Lewin, a predatory marine bacterium.</title>
        <authorList>
            <person name="Saw J.H."/>
            <person name="Yuryev A."/>
            <person name="Kanbe M."/>
            <person name="Hou S."/>
            <person name="Young A.G."/>
            <person name="Aizawa S."/>
            <person name="Alam M."/>
        </authorList>
    </citation>
    <scope>NUCLEOTIDE SEQUENCE [LARGE SCALE GENOMIC DNA]</scope>
    <source>
        <strain evidence="2 3">Lewin</strain>
    </source>
</reference>
<dbReference type="CDD" id="cd06127">
    <property type="entry name" value="DEDDh"/>
    <property type="match status" value="1"/>
</dbReference>
<dbReference type="GO" id="GO:0003676">
    <property type="term" value="F:nucleic acid binding"/>
    <property type="evidence" value="ECO:0007669"/>
    <property type="project" value="InterPro"/>
</dbReference>
<dbReference type="STRING" id="984262.SGRA_3455"/>
<feature type="domain" description="Exonuclease" evidence="1">
    <location>
        <begin position="2"/>
        <end position="200"/>
    </location>
</feature>
<evidence type="ECO:0000259" key="1">
    <source>
        <dbReference type="SMART" id="SM00479"/>
    </source>
</evidence>
<dbReference type="GO" id="GO:0005829">
    <property type="term" value="C:cytosol"/>
    <property type="evidence" value="ECO:0007669"/>
    <property type="project" value="TreeGrafter"/>
</dbReference>
<dbReference type="Gene3D" id="3.30.420.10">
    <property type="entry name" value="Ribonuclease H-like superfamily/Ribonuclease H"/>
    <property type="match status" value="1"/>
</dbReference>
<dbReference type="KEGG" id="sgn:SGRA_3455"/>
<keyword evidence="2" id="KW-0269">Exonuclease</keyword>
<dbReference type="AlphaFoldDB" id="H6L1V2"/>
<dbReference type="SUPFAM" id="SSF53098">
    <property type="entry name" value="Ribonuclease H-like"/>
    <property type="match status" value="1"/>
</dbReference>
<dbReference type="RefSeq" id="WP_015693774.1">
    <property type="nucleotide sequence ID" value="NC_016940.1"/>
</dbReference>
<dbReference type="GO" id="GO:0045004">
    <property type="term" value="P:DNA replication proofreading"/>
    <property type="evidence" value="ECO:0007669"/>
    <property type="project" value="TreeGrafter"/>
</dbReference>
<dbReference type="OrthoDB" id="9803925at2"/>
<protein>
    <submittedName>
        <fullName evidence="2">Exonuclease RNase T and DNA polymerase III</fullName>
    </submittedName>
</protein>
<dbReference type="GO" id="GO:0008408">
    <property type="term" value="F:3'-5' exonuclease activity"/>
    <property type="evidence" value="ECO:0007669"/>
    <property type="project" value="TreeGrafter"/>
</dbReference>
<dbReference type="InterPro" id="IPR036397">
    <property type="entry name" value="RNaseH_sf"/>
</dbReference>
<accession>H6L1V2</accession>
<dbReference type="EMBL" id="CP002831">
    <property type="protein sequence ID" value="AFC26180.1"/>
    <property type="molecule type" value="Genomic_DNA"/>
</dbReference>
<sequence length="206" mass="23738">MNYLVFDLEMTGTEPGWHEIVQIGAAIYDENWEKKSSFLTNVYPENEESFSLPALEVHGLTLDILDEAPMLHEAIEAFENWAVTTVLGHKKWQEHQKPGALKRLVVCGQSVHYDINFLRFAYMDLKQPYPFSFKTIDLYQQAYFLFRLLRENGQPTSKGLSLGALSEYFGLQREGDMHNALEDAELTAACLKEVFNYLPKFKYDPA</sequence>
<name>H6L1V2_SAPGL</name>
<dbReference type="PANTHER" id="PTHR30231:SF41">
    <property type="entry name" value="DNA POLYMERASE III SUBUNIT EPSILON"/>
    <property type="match status" value="1"/>
</dbReference>
<dbReference type="InterPro" id="IPR013520">
    <property type="entry name" value="Ribonucl_H"/>
</dbReference>
<gene>
    <name evidence="2" type="ordered locus">SGRA_3455</name>
</gene>
<dbReference type="HOGENOM" id="CLU_1336823_0_0_10"/>
<keyword evidence="2" id="KW-0378">Hydrolase</keyword>
<keyword evidence="2" id="KW-0540">Nuclease</keyword>
<dbReference type="PANTHER" id="PTHR30231">
    <property type="entry name" value="DNA POLYMERASE III SUBUNIT EPSILON"/>
    <property type="match status" value="1"/>
</dbReference>